<protein>
    <submittedName>
        <fullName evidence="5">dTDP-rhamnosyl transferase RfbF</fullName>
        <ecNumber evidence="5">2.4.-.-</ecNumber>
    </submittedName>
</protein>
<dbReference type="EC" id="2.4.-.-" evidence="5"/>
<proteinExistence type="inferred from homology"/>
<dbReference type="Pfam" id="PF00535">
    <property type="entry name" value="Glycos_transf_2"/>
    <property type="match status" value="1"/>
</dbReference>
<dbReference type="Gene3D" id="3.90.550.10">
    <property type="entry name" value="Spore Coat Polysaccharide Biosynthesis Protein SpsA, Chain A"/>
    <property type="match status" value="1"/>
</dbReference>
<dbReference type="Proteomes" id="UP000197068">
    <property type="component" value="Unassembled WGS sequence"/>
</dbReference>
<dbReference type="GO" id="GO:0016757">
    <property type="term" value="F:glycosyltransferase activity"/>
    <property type="evidence" value="ECO:0007669"/>
    <property type="project" value="UniProtKB-KW"/>
</dbReference>
<dbReference type="EMBL" id="BDQM01000006">
    <property type="protein sequence ID" value="GAW95544.1"/>
    <property type="molecule type" value="Genomic_DNA"/>
</dbReference>
<keyword evidence="3 5" id="KW-0808">Transferase</keyword>
<evidence type="ECO:0000313" key="5">
    <source>
        <dbReference type="EMBL" id="GAW95544.1"/>
    </source>
</evidence>
<organism evidence="5 6">
    <name type="scientific">Colwellia marinimaniae</name>
    <dbReference type="NCBI Taxonomy" id="1513592"/>
    <lineage>
        <taxon>Bacteria</taxon>
        <taxon>Pseudomonadati</taxon>
        <taxon>Pseudomonadota</taxon>
        <taxon>Gammaproteobacteria</taxon>
        <taxon>Alteromonadales</taxon>
        <taxon>Colwelliaceae</taxon>
        <taxon>Colwellia</taxon>
    </lineage>
</organism>
<evidence type="ECO:0000256" key="3">
    <source>
        <dbReference type="ARBA" id="ARBA00022679"/>
    </source>
</evidence>
<accession>A0ABQ0MT57</accession>
<comment type="caution">
    <text evidence="5">The sequence shown here is derived from an EMBL/GenBank/DDBJ whole genome shotgun (WGS) entry which is preliminary data.</text>
</comment>
<evidence type="ECO:0000313" key="6">
    <source>
        <dbReference type="Proteomes" id="UP000197068"/>
    </source>
</evidence>
<name>A0ABQ0MT57_9GAMM</name>
<keyword evidence="6" id="KW-1185">Reference proteome</keyword>
<feature type="domain" description="Glycosyltransferase 2-like" evidence="4">
    <location>
        <begin position="6"/>
        <end position="119"/>
    </location>
</feature>
<dbReference type="SUPFAM" id="SSF53448">
    <property type="entry name" value="Nucleotide-diphospho-sugar transferases"/>
    <property type="match status" value="1"/>
</dbReference>
<dbReference type="PANTHER" id="PTHR43179:SF12">
    <property type="entry name" value="GALACTOFURANOSYLTRANSFERASE GLFT2"/>
    <property type="match status" value="1"/>
</dbReference>
<gene>
    <name evidence="5" type="primary">rfbF</name>
    <name evidence="5" type="ORF">MTCD1_01147</name>
</gene>
<dbReference type="InterPro" id="IPR001173">
    <property type="entry name" value="Glyco_trans_2-like"/>
</dbReference>
<comment type="similarity">
    <text evidence="1">Belongs to the glycosyltransferase 2 family.</text>
</comment>
<dbReference type="RefSeq" id="WP_057183426.1">
    <property type="nucleotide sequence ID" value="NZ_BDQM01000006.1"/>
</dbReference>
<dbReference type="PANTHER" id="PTHR43179">
    <property type="entry name" value="RHAMNOSYLTRANSFERASE WBBL"/>
    <property type="match status" value="1"/>
</dbReference>
<dbReference type="InterPro" id="IPR029044">
    <property type="entry name" value="Nucleotide-diphossugar_trans"/>
</dbReference>
<reference evidence="5 6" key="1">
    <citation type="submission" date="2017-06" db="EMBL/GenBank/DDBJ databases">
        <title>Whole Genome Sequences of Colwellia marinimaniae MTCD1.</title>
        <authorList>
            <person name="Kusumoto H."/>
            <person name="Inoue M."/>
            <person name="Tanikawa K."/>
            <person name="Maeji H."/>
            <person name="Cameron J.H."/>
            <person name="Bartlett D.H."/>
        </authorList>
    </citation>
    <scope>NUCLEOTIDE SEQUENCE [LARGE SCALE GENOMIC DNA]</scope>
    <source>
        <strain evidence="5 6">MTCD1</strain>
    </source>
</reference>
<evidence type="ECO:0000259" key="4">
    <source>
        <dbReference type="Pfam" id="PF00535"/>
    </source>
</evidence>
<evidence type="ECO:0000256" key="1">
    <source>
        <dbReference type="ARBA" id="ARBA00006739"/>
    </source>
</evidence>
<evidence type="ECO:0000256" key="2">
    <source>
        <dbReference type="ARBA" id="ARBA00022676"/>
    </source>
</evidence>
<sequence>MNDLLIIVINWRREDETISCLKDLFPLRSKNDSVFLIDNQSTTNSKEALLKHNEFFDYFESKEKNTGFSGACNIGIKFAHHNGFNKVLFLNTDAELETDTIDKMKTELDLYNAALVSPVLHDTISRVPYFCGMKPRLEELKLEPLTIDNLSQINTTEKQGLIIHGTVLMGSVQKLTNVGGFDDDFFAYWEDTELCQRLLVEGYDCRTVSNAIAYHPSSRNKDGNTVRSGYFYYYMARNEILFWKKCTKGLKKYKAIYWHITRSVDLMKELKSYGHIKESKSIVTGILHGIFSQFGKWKKQ</sequence>
<keyword evidence="2 5" id="KW-0328">Glycosyltransferase</keyword>